<comment type="similarity">
    <text evidence="1">Belongs to the AHA1 family.</text>
</comment>
<proteinExistence type="inferred from homology"/>
<dbReference type="Pfam" id="PF08327">
    <property type="entry name" value="AHSA1"/>
    <property type="match status" value="1"/>
</dbReference>
<dbReference type="InterPro" id="IPR023393">
    <property type="entry name" value="START-like_dom_sf"/>
</dbReference>
<evidence type="ECO:0000256" key="1">
    <source>
        <dbReference type="ARBA" id="ARBA00006817"/>
    </source>
</evidence>
<dbReference type="Gene3D" id="3.30.530.20">
    <property type="match status" value="1"/>
</dbReference>
<dbReference type="InterPro" id="IPR013538">
    <property type="entry name" value="ASHA1/2-like_C"/>
</dbReference>
<evidence type="ECO:0000259" key="2">
    <source>
        <dbReference type="Pfam" id="PF08327"/>
    </source>
</evidence>
<dbReference type="KEGG" id="tsv:DSM104635_03992"/>
<keyword evidence="4" id="KW-1185">Reference proteome</keyword>
<protein>
    <submittedName>
        <fullName evidence="3">Activator of Hsp90 ATPase</fullName>
    </submittedName>
</protein>
<accession>A0A6I6MUI5</accession>
<dbReference type="EMBL" id="CP047045">
    <property type="protein sequence ID" value="QGZ97126.1"/>
    <property type="molecule type" value="Genomic_DNA"/>
</dbReference>
<dbReference type="AlphaFoldDB" id="A0A6I6MUI5"/>
<dbReference type="Proteomes" id="UP000431269">
    <property type="component" value="Chromosome"/>
</dbReference>
<gene>
    <name evidence="3" type="ORF">DSM104635_03992</name>
</gene>
<dbReference type="SUPFAM" id="SSF55961">
    <property type="entry name" value="Bet v1-like"/>
    <property type="match status" value="1"/>
</dbReference>
<dbReference type="RefSeq" id="WP_158767951.1">
    <property type="nucleotide sequence ID" value="NZ_CP047045.1"/>
</dbReference>
<dbReference type="CDD" id="cd08899">
    <property type="entry name" value="SRPBCC_CalC_Aha1-like_6"/>
    <property type="match status" value="1"/>
</dbReference>
<evidence type="ECO:0000313" key="4">
    <source>
        <dbReference type="Proteomes" id="UP000431269"/>
    </source>
</evidence>
<organism evidence="3 4">
    <name type="scientific">Terricaulis silvestris</name>
    <dbReference type="NCBI Taxonomy" id="2686094"/>
    <lineage>
        <taxon>Bacteria</taxon>
        <taxon>Pseudomonadati</taxon>
        <taxon>Pseudomonadota</taxon>
        <taxon>Alphaproteobacteria</taxon>
        <taxon>Caulobacterales</taxon>
        <taxon>Caulobacteraceae</taxon>
        <taxon>Terricaulis</taxon>
    </lineage>
</organism>
<sequence length="209" mass="22919">MSIDVPSLIGAVTREVRNVEREGRTARVVLATRTYDTSVEDLWDAISNAERLPRWFAPVTGDFKLGGKYQVQGNASGTITRCEPPKHLALTWEFGGGVSWVEVDLAKDGDGARLELRHIAYPEAHWDQFGAGAVGIGWELGLLGLYLHLSNPSQAKPPESDPAWGATDEAKSFMRASGDRWGEAEAAVEDREVALKRAETTKKFYCGES</sequence>
<evidence type="ECO:0000313" key="3">
    <source>
        <dbReference type="EMBL" id="QGZ97126.1"/>
    </source>
</evidence>
<reference evidence="4" key="1">
    <citation type="submission" date="2019-12" db="EMBL/GenBank/DDBJ databases">
        <title>Complete genome of Terracaulis silvestris 0127_4.</title>
        <authorList>
            <person name="Vieira S."/>
            <person name="Riedel T."/>
            <person name="Sproer C."/>
            <person name="Pascual J."/>
            <person name="Boedeker C."/>
            <person name="Overmann J."/>
        </authorList>
    </citation>
    <scope>NUCLEOTIDE SEQUENCE [LARGE SCALE GENOMIC DNA]</scope>
    <source>
        <strain evidence="4">0127_4</strain>
    </source>
</reference>
<name>A0A6I6MUI5_9CAUL</name>
<feature type="domain" description="Activator of Hsp90 ATPase homologue 1/2-like C-terminal" evidence="2">
    <location>
        <begin position="36"/>
        <end position="138"/>
    </location>
</feature>